<evidence type="ECO:0000259" key="9">
    <source>
        <dbReference type="PROSITE" id="PS50929"/>
    </source>
</evidence>
<dbReference type="InterPro" id="IPR017871">
    <property type="entry name" value="ABC_transporter-like_CS"/>
</dbReference>
<dbReference type="InterPro" id="IPR011527">
    <property type="entry name" value="ABC1_TM_dom"/>
</dbReference>
<feature type="domain" description="ABC transporter" evidence="8">
    <location>
        <begin position="316"/>
        <end position="515"/>
    </location>
</feature>
<dbReference type="Proteomes" id="UP000002072">
    <property type="component" value="Chromosome"/>
</dbReference>
<evidence type="ECO:0000313" key="11">
    <source>
        <dbReference type="Proteomes" id="UP000002072"/>
    </source>
</evidence>
<keyword evidence="11" id="KW-1185">Reference proteome</keyword>
<dbReference type="KEGG" id="smf:Smon_1397"/>
<dbReference type="GeneID" id="29672888"/>
<dbReference type="SMART" id="SM00382">
    <property type="entry name" value="AAA"/>
    <property type="match status" value="1"/>
</dbReference>
<sequence length="515" mass="59744">MMKIIKLCREIKVYYIWLLALIFSILEFLIARGIIKLEENFNTKNISFLLLLILLLSLIGYYLNKKIYLKEKEYKQKINTDILTSLTKKEYMKIDEGLDGEIMTLLISDSDIVSKAYISDLTKIVIGILSFIAVTVFGFLTSISLTVFSLILCPVSLLIFKYISDKIEKSWKLRQESQEDSQQILQEIFVNKIHLKILKSENFAIKLLKERYVKFLDSNYENSKLQWQLYTLSMLSGLLFDSLNLMFSFYLILNNKLTIGGFIGFSLLIRNFTWIFYELPNNLVKIKQAIVSFERINEFIHIENIDEFKVNNISSIKLENITFSYIEGEEVLKDISFEVNGEKSKISILGKSGSGKSTLLKILLGLYKPNKGNIFINDKKVDILPKNIFNYVPQKIELFPFSIKENILMGRNISEEKLNEIIEKTNLKEFIDEKGLDYEIKLNEDINLSSGQIQKIGIARALIEDKILIFDEPFANVDNETEDKISKLLYKINLPVILISHRDSKFIQHSKNILL</sequence>
<proteinExistence type="predicted"/>
<dbReference type="InterPro" id="IPR003593">
    <property type="entry name" value="AAA+_ATPase"/>
</dbReference>
<gene>
    <name evidence="10" type="ordered locus">Smon_1397</name>
</gene>
<evidence type="ECO:0000256" key="2">
    <source>
        <dbReference type="ARBA" id="ARBA00022692"/>
    </source>
</evidence>
<keyword evidence="2 7" id="KW-0812">Transmembrane</keyword>
<dbReference type="PANTHER" id="PTHR43394:SF1">
    <property type="entry name" value="ATP-BINDING CASSETTE SUB-FAMILY B MEMBER 10, MITOCHONDRIAL"/>
    <property type="match status" value="1"/>
</dbReference>
<dbReference type="CDD" id="cd03228">
    <property type="entry name" value="ABCC_MRP_Like"/>
    <property type="match status" value="1"/>
</dbReference>
<feature type="transmembrane region" description="Helical" evidence="7">
    <location>
        <begin position="146"/>
        <end position="164"/>
    </location>
</feature>
<dbReference type="Gene3D" id="1.20.1560.10">
    <property type="entry name" value="ABC transporter type 1, transmembrane domain"/>
    <property type="match status" value="1"/>
</dbReference>
<dbReference type="SUPFAM" id="SSF52540">
    <property type="entry name" value="P-loop containing nucleoside triphosphate hydrolases"/>
    <property type="match status" value="1"/>
</dbReference>
<dbReference type="SUPFAM" id="SSF90123">
    <property type="entry name" value="ABC transporter transmembrane region"/>
    <property type="match status" value="1"/>
</dbReference>
<dbReference type="RefSeq" id="WP_012859383.1">
    <property type="nucleotide sequence ID" value="NC_013515.1"/>
</dbReference>
<dbReference type="eggNOG" id="COG1132">
    <property type="taxonomic scope" value="Bacteria"/>
</dbReference>
<accession>D1AVS7</accession>
<feature type="transmembrane region" description="Helical" evidence="7">
    <location>
        <begin position="121"/>
        <end position="140"/>
    </location>
</feature>
<dbReference type="GO" id="GO:0016887">
    <property type="term" value="F:ATP hydrolysis activity"/>
    <property type="evidence" value="ECO:0007669"/>
    <property type="project" value="InterPro"/>
</dbReference>
<dbReference type="Pfam" id="PF00005">
    <property type="entry name" value="ABC_tran"/>
    <property type="match status" value="1"/>
</dbReference>
<dbReference type="CDD" id="cd07346">
    <property type="entry name" value="ABC_6TM_exporters"/>
    <property type="match status" value="1"/>
</dbReference>
<dbReference type="GO" id="GO:0005524">
    <property type="term" value="F:ATP binding"/>
    <property type="evidence" value="ECO:0007669"/>
    <property type="project" value="UniProtKB-KW"/>
</dbReference>
<reference evidence="10 11" key="1">
    <citation type="journal article" date="2009" name="Stand. Genomic Sci.">
        <title>Complete genome sequence of Streptobacillus moniliformis type strain (9901T).</title>
        <authorList>
            <person name="Nolan M."/>
            <person name="Gronow S."/>
            <person name="Lapidus A."/>
            <person name="Ivanova N."/>
            <person name="Copeland A."/>
            <person name="Lucas S."/>
            <person name="Del Rio T.G."/>
            <person name="Chen F."/>
            <person name="Tice H."/>
            <person name="Pitluck S."/>
            <person name="Cheng J.F."/>
            <person name="Sims D."/>
            <person name="Meincke L."/>
            <person name="Bruce D."/>
            <person name="Goodwin L."/>
            <person name="Brettin T."/>
            <person name="Han C."/>
            <person name="Detter J.C."/>
            <person name="Ovchinikova G."/>
            <person name="Pati A."/>
            <person name="Mavromatis K."/>
            <person name="Mikhailova N."/>
            <person name="Chen A."/>
            <person name="Palaniappan K."/>
            <person name="Land M."/>
            <person name="Hauser L."/>
            <person name="Chang Y.J."/>
            <person name="Jeffries C.D."/>
            <person name="Rohde M."/>
            <person name="Sproer C."/>
            <person name="Goker M."/>
            <person name="Bristow J."/>
            <person name="Eisen J.A."/>
            <person name="Markowitz V."/>
            <person name="Hugenholtz P."/>
            <person name="Kyrpides N.C."/>
            <person name="Klenk H.P."/>
            <person name="Chain P."/>
        </authorList>
    </citation>
    <scope>NUCLEOTIDE SEQUENCE [LARGE SCALE GENOMIC DNA]</scope>
    <source>
        <strain evidence="11">ATCC 14647 / DSM 12112 / NCTC 10651 / 9901</strain>
    </source>
</reference>
<dbReference type="PROSITE" id="PS50929">
    <property type="entry name" value="ABC_TM1F"/>
    <property type="match status" value="1"/>
</dbReference>
<feature type="transmembrane region" description="Helical" evidence="7">
    <location>
        <begin position="46"/>
        <end position="63"/>
    </location>
</feature>
<evidence type="ECO:0000313" key="10">
    <source>
        <dbReference type="EMBL" id="ACZ01837.1"/>
    </source>
</evidence>
<dbReference type="AlphaFoldDB" id="D1AVS7"/>
<keyword evidence="3" id="KW-0547">Nucleotide-binding</keyword>
<evidence type="ECO:0000256" key="7">
    <source>
        <dbReference type="SAM" id="Phobius"/>
    </source>
</evidence>
<dbReference type="InterPro" id="IPR027417">
    <property type="entry name" value="P-loop_NTPase"/>
</dbReference>
<dbReference type="STRING" id="519441.Smon_1397"/>
<dbReference type="EMBL" id="CP001779">
    <property type="protein sequence ID" value="ACZ01837.1"/>
    <property type="molecule type" value="Genomic_DNA"/>
</dbReference>
<evidence type="ECO:0000256" key="4">
    <source>
        <dbReference type="ARBA" id="ARBA00022840"/>
    </source>
</evidence>
<dbReference type="InterPro" id="IPR003439">
    <property type="entry name" value="ABC_transporter-like_ATP-bd"/>
</dbReference>
<dbReference type="HOGENOM" id="CLU_000604_84_3_0"/>
<evidence type="ECO:0000259" key="8">
    <source>
        <dbReference type="PROSITE" id="PS50893"/>
    </source>
</evidence>
<evidence type="ECO:0000256" key="1">
    <source>
        <dbReference type="ARBA" id="ARBA00004651"/>
    </source>
</evidence>
<feature type="domain" description="ABC transmembrane type-1" evidence="9">
    <location>
        <begin position="13"/>
        <end position="288"/>
    </location>
</feature>
<dbReference type="PROSITE" id="PS50893">
    <property type="entry name" value="ABC_TRANSPORTER_2"/>
    <property type="match status" value="1"/>
</dbReference>
<comment type="subcellular location">
    <subcellularLocation>
        <location evidence="1">Cell membrane</location>
        <topology evidence="1">Multi-pass membrane protein</topology>
    </subcellularLocation>
</comment>
<dbReference type="OrthoDB" id="2327809at2"/>
<organism evidence="10 11">
    <name type="scientific">Streptobacillus moniliformis (strain ATCC 14647 / DSM 12112 / NCTC 10651 / 9901)</name>
    <dbReference type="NCBI Taxonomy" id="519441"/>
    <lineage>
        <taxon>Bacteria</taxon>
        <taxon>Fusobacteriati</taxon>
        <taxon>Fusobacteriota</taxon>
        <taxon>Fusobacteriia</taxon>
        <taxon>Fusobacteriales</taxon>
        <taxon>Leptotrichiaceae</taxon>
        <taxon>Streptobacillus</taxon>
    </lineage>
</organism>
<dbReference type="PANTHER" id="PTHR43394">
    <property type="entry name" value="ATP-DEPENDENT PERMEASE MDL1, MITOCHONDRIAL"/>
    <property type="match status" value="1"/>
</dbReference>
<feature type="transmembrane region" description="Helical" evidence="7">
    <location>
        <begin position="12"/>
        <end position="34"/>
    </location>
</feature>
<keyword evidence="4" id="KW-0067">ATP-binding</keyword>
<evidence type="ECO:0000256" key="3">
    <source>
        <dbReference type="ARBA" id="ARBA00022741"/>
    </source>
</evidence>
<dbReference type="Pfam" id="PF00664">
    <property type="entry name" value="ABC_membrane"/>
    <property type="match status" value="1"/>
</dbReference>
<dbReference type="InterPro" id="IPR036640">
    <property type="entry name" value="ABC1_TM_sf"/>
</dbReference>
<keyword evidence="6 7" id="KW-0472">Membrane</keyword>
<dbReference type="GO" id="GO:0015421">
    <property type="term" value="F:ABC-type oligopeptide transporter activity"/>
    <property type="evidence" value="ECO:0007669"/>
    <property type="project" value="TreeGrafter"/>
</dbReference>
<dbReference type="InterPro" id="IPR039421">
    <property type="entry name" value="Type_1_exporter"/>
</dbReference>
<dbReference type="Gene3D" id="3.40.50.300">
    <property type="entry name" value="P-loop containing nucleotide triphosphate hydrolases"/>
    <property type="match status" value="1"/>
</dbReference>
<evidence type="ECO:0000256" key="6">
    <source>
        <dbReference type="ARBA" id="ARBA00023136"/>
    </source>
</evidence>
<dbReference type="PROSITE" id="PS00211">
    <property type="entry name" value="ABC_TRANSPORTER_1"/>
    <property type="match status" value="1"/>
</dbReference>
<protein>
    <submittedName>
        <fullName evidence="10">ABC transporter related protein</fullName>
    </submittedName>
</protein>
<keyword evidence="5 7" id="KW-1133">Transmembrane helix</keyword>
<evidence type="ECO:0000256" key="5">
    <source>
        <dbReference type="ARBA" id="ARBA00022989"/>
    </source>
</evidence>
<name>D1AVS7_STRM9</name>
<dbReference type="GO" id="GO:0005886">
    <property type="term" value="C:plasma membrane"/>
    <property type="evidence" value="ECO:0007669"/>
    <property type="project" value="UniProtKB-SubCell"/>
</dbReference>